<evidence type="ECO:0000256" key="4">
    <source>
        <dbReference type="ARBA" id="ARBA00022679"/>
    </source>
</evidence>
<keyword evidence="12" id="KW-1185">Reference proteome</keyword>
<feature type="binding site" evidence="8">
    <location>
        <position position="199"/>
    </location>
    <ligand>
        <name>substrate</name>
    </ligand>
</feature>
<dbReference type="InterPro" id="IPR006222">
    <property type="entry name" value="GCVT_N"/>
</dbReference>
<dbReference type="HAMAP" id="MF_00259">
    <property type="entry name" value="GcvT"/>
    <property type="match status" value="1"/>
</dbReference>
<dbReference type="RefSeq" id="WP_237383198.1">
    <property type="nucleotide sequence ID" value="NZ_CP071793.1"/>
</dbReference>
<dbReference type="GO" id="GO:0004047">
    <property type="term" value="F:aminomethyltransferase activity"/>
    <property type="evidence" value="ECO:0007669"/>
    <property type="project" value="UniProtKB-UniRule"/>
</dbReference>
<comment type="subunit">
    <text evidence="7">The glycine cleavage system is composed of four proteins: P, T, L and H.</text>
</comment>
<comment type="function">
    <text evidence="7">The glycine cleavage system catalyzes the degradation of glycine.</text>
</comment>
<dbReference type="Proteomes" id="UP000663929">
    <property type="component" value="Chromosome"/>
</dbReference>
<evidence type="ECO:0000256" key="2">
    <source>
        <dbReference type="ARBA" id="ARBA00012616"/>
    </source>
</evidence>
<dbReference type="Gene3D" id="3.30.1360.120">
    <property type="entry name" value="Probable tRNA modification gtpase trme, domain 1"/>
    <property type="match status" value="1"/>
</dbReference>
<dbReference type="EMBL" id="CP071793">
    <property type="protein sequence ID" value="QTD53100.1"/>
    <property type="molecule type" value="Genomic_DNA"/>
</dbReference>
<evidence type="ECO:0000259" key="9">
    <source>
        <dbReference type="Pfam" id="PF01571"/>
    </source>
</evidence>
<keyword evidence="3 7" id="KW-0032">Aminotransferase</keyword>
<dbReference type="SUPFAM" id="SSF103025">
    <property type="entry name" value="Folate-binding domain"/>
    <property type="match status" value="1"/>
</dbReference>
<accession>A0A8A4TUA5</accession>
<dbReference type="AlphaFoldDB" id="A0A8A4TUA5"/>
<dbReference type="Gene3D" id="4.10.1250.10">
    <property type="entry name" value="Aminomethyltransferase fragment"/>
    <property type="match status" value="1"/>
</dbReference>
<dbReference type="SUPFAM" id="SSF101790">
    <property type="entry name" value="Aminomethyltransferase beta-barrel domain"/>
    <property type="match status" value="1"/>
</dbReference>
<dbReference type="Pfam" id="PF01571">
    <property type="entry name" value="GCV_T"/>
    <property type="match status" value="1"/>
</dbReference>
<dbReference type="FunFam" id="2.40.30.110:FF:000003">
    <property type="entry name" value="Aminomethyltransferase"/>
    <property type="match status" value="1"/>
</dbReference>
<dbReference type="GO" id="GO:0005829">
    <property type="term" value="C:cytosol"/>
    <property type="evidence" value="ECO:0007669"/>
    <property type="project" value="TreeGrafter"/>
</dbReference>
<dbReference type="InterPro" id="IPR029043">
    <property type="entry name" value="GcvT/YgfZ_C"/>
</dbReference>
<comment type="similarity">
    <text evidence="1 7">Belongs to the GcvT family.</text>
</comment>
<evidence type="ECO:0000256" key="8">
    <source>
        <dbReference type="PIRSR" id="PIRSR006487-1"/>
    </source>
</evidence>
<dbReference type="InterPro" id="IPR013977">
    <property type="entry name" value="GcvT_C"/>
</dbReference>
<evidence type="ECO:0000256" key="3">
    <source>
        <dbReference type="ARBA" id="ARBA00022576"/>
    </source>
</evidence>
<dbReference type="PIRSF" id="PIRSF006487">
    <property type="entry name" value="GcvT"/>
    <property type="match status" value="1"/>
</dbReference>
<dbReference type="NCBIfam" id="NF001567">
    <property type="entry name" value="PRK00389.1"/>
    <property type="match status" value="1"/>
</dbReference>
<dbReference type="Gene3D" id="3.30.70.1400">
    <property type="entry name" value="Aminomethyltransferase beta-barrel domains"/>
    <property type="match status" value="1"/>
</dbReference>
<dbReference type="NCBIfam" id="TIGR00528">
    <property type="entry name" value="gcvT"/>
    <property type="match status" value="1"/>
</dbReference>
<organism evidence="11 12">
    <name type="scientific">Sulfidibacter corallicola</name>
    <dbReference type="NCBI Taxonomy" id="2818388"/>
    <lineage>
        <taxon>Bacteria</taxon>
        <taxon>Pseudomonadati</taxon>
        <taxon>Acidobacteriota</taxon>
        <taxon>Holophagae</taxon>
        <taxon>Acanthopleuribacterales</taxon>
        <taxon>Acanthopleuribacteraceae</taxon>
        <taxon>Sulfidibacter</taxon>
    </lineage>
</organism>
<dbReference type="InterPro" id="IPR022903">
    <property type="entry name" value="GcvT_bac"/>
</dbReference>
<evidence type="ECO:0000256" key="1">
    <source>
        <dbReference type="ARBA" id="ARBA00008609"/>
    </source>
</evidence>
<evidence type="ECO:0000259" key="10">
    <source>
        <dbReference type="Pfam" id="PF08669"/>
    </source>
</evidence>
<proteinExistence type="inferred from homology"/>
<evidence type="ECO:0000313" key="11">
    <source>
        <dbReference type="EMBL" id="QTD53100.1"/>
    </source>
</evidence>
<dbReference type="InterPro" id="IPR027266">
    <property type="entry name" value="TrmE/GcvT-like"/>
</dbReference>
<evidence type="ECO:0000256" key="6">
    <source>
        <dbReference type="ARBA" id="ARBA00047665"/>
    </source>
</evidence>
<dbReference type="GO" id="GO:0008483">
    <property type="term" value="F:transaminase activity"/>
    <property type="evidence" value="ECO:0007669"/>
    <property type="project" value="UniProtKB-KW"/>
</dbReference>
<reference evidence="11" key="1">
    <citation type="submission" date="2021-03" db="EMBL/GenBank/DDBJ databases">
        <title>Acanthopleuribacteraceae sp. M133.</title>
        <authorList>
            <person name="Wang G."/>
        </authorList>
    </citation>
    <scope>NUCLEOTIDE SEQUENCE</scope>
    <source>
        <strain evidence="11">M133</strain>
    </source>
</reference>
<sequence>MTEALKKTPLAEEHEKLGAKMVPFGGWYMPVQYTGLVEEHTAVREKAGLFDVSHMGEVRVTGKDAVAFVDHLTVNQVTKLVDGQAHYTAFCKPDGTVIDDLLVYRIGPEELLLVINAGNIDKDVAWIERHVGDFDVIVKNESNAIAQIAIQGPLAEEILQRICPEDLSQINYYWFVHTSIKGLPTLVSRTGYTGEDGFECYCSADHGVRLWNLLLETGREDGLIPAGLGARDTLRLEARMHLYGNDMDETTHILEAGLGWIVKLKNSPEFIGKEQIRAQKKAGLDRRLVGFEVKGRGIARQGYPIVHEDRDVGRVTSGTHSPTLKKAIGLGYVPLALTEPGTVFHVRIRNKLVEAEVVKGPFYKRA</sequence>
<evidence type="ECO:0000313" key="12">
    <source>
        <dbReference type="Proteomes" id="UP000663929"/>
    </source>
</evidence>
<dbReference type="InterPro" id="IPR028896">
    <property type="entry name" value="GcvT/YgfZ/DmdA"/>
</dbReference>
<comment type="catalytic activity">
    <reaction evidence="6 7">
        <text>N(6)-[(R)-S(8)-aminomethyldihydrolipoyl]-L-lysyl-[protein] + (6S)-5,6,7,8-tetrahydrofolate = N(6)-[(R)-dihydrolipoyl]-L-lysyl-[protein] + (6R)-5,10-methylene-5,6,7,8-tetrahydrofolate + NH4(+)</text>
        <dbReference type="Rhea" id="RHEA:16945"/>
        <dbReference type="Rhea" id="RHEA-COMP:10475"/>
        <dbReference type="Rhea" id="RHEA-COMP:10492"/>
        <dbReference type="ChEBI" id="CHEBI:15636"/>
        <dbReference type="ChEBI" id="CHEBI:28938"/>
        <dbReference type="ChEBI" id="CHEBI:57453"/>
        <dbReference type="ChEBI" id="CHEBI:83100"/>
        <dbReference type="ChEBI" id="CHEBI:83143"/>
        <dbReference type="EC" id="2.1.2.10"/>
    </reaction>
</comment>
<name>A0A8A4TUA5_SULCO</name>
<evidence type="ECO:0000256" key="7">
    <source>
        <dbReference type="HAMAP-Rule" id="MF_00259"/>
    </source>
</evidence>
<keyword evidence="4 7" id="KW-0808">Transferase</keyword>
<dbReference type="PANTHER" id="PTHR43757:SF2">
    <property type="entry name" value="AMINOMETHYLTRANSFERASE, MITOCHONDRIAL"/>
    <property type="match status" value="1"/>
</dbReference>
<dbReference type="GO" id="GO:0019464">
    <property type="term" value="P:glycine decarboxylation via glycine cleavage system"/>
    <property type="evidence" value="ECO:0007669"/>
    <property type="project" value="UniProtKB-UniRule"/>
</dbReference>
<feature type="domain" description="GCVT N-terminal" evidence="9">
    <location>
        <begin position="11"/>
        <end position="265"/>
    </location>
</feature>
<dbReference type="Gene3D" id="2.40.30.110">
    <property type="entry name" value="Aminomethyltransferase beta-barrel domains"/>
    <property type="match status" value="1"/>
</dbReference>
<dbReference type="FunFam" id="4.10.1250.10:FF:000001">
    <property type="entry name" value="Aminomethyltransferase"/>
    <property type="match status" value="1"/>
</dbReference>
<dbReference type="Pfam" id="PF08669">
    <property type="entry name" value="GCV_T_C"/>
    <property type="match status" value="1"/>
</dbReference>
<dbReference type="EC" id="2.1.2.10" evidence="2 7"/>
<protein>
    <recommendedName>
        <fullName evidence="2 7">Aminomethyltransferase</fullName>
        <ecNumber evidence="2 7">2.1.2.10</ecNumber>
    </recommendedName>
    <alternativeName>
        <fullName evidence="5 7">Glycine cleavage system T protein</fullName>
    </alternativeName>
</protein>
<gene>
    <name evidence="7 11" type="primary">gcvT</name>
    <name evidence="11" type="ORF">J3U87_11620</name>
</gene>
<dbReference type="InterPro" id="IPR006223">
    <property type="entry name" value="GcvT"/>
</dbReference>
<dbReference type="PANTHER" id="PTHR43757">
    <property type="entry name" value="AMINOMETHYLTRANSFERASE"/>
    <property type="match status" value="1"/>
</dbReference>
<evidence type="ECO:0000256" key="5">
    <source>
        <dbReference type="ARBA" id="ARBA00031395"/>
    </source>
</evidence>
<dbReference type="FunFam" id="3.30.70.1400:FF:000001">
    <property type="entry name" value="Aminomethyltransferase"/>
    <property type="match status" value="1"/>
</dbReference>
<dbReference type="KEGG" id="scor:J3U87_11620"/>
<feature type="domain" description="Aminomethyltransferase C-terminal" evidence="10">
    <location>
        <begin position="286"/>
        <end position="364"/>
    </location>
</feature>
<dbReference type="GO" id="GO:0005960">
    <property type="term" value="C:glycine cleavage complex"/>
    <property type="evidence" value="ECO:0007669"/>
    <property type="project" value="InterPro"/>
</dbReference>